<protein>
    <submittedName>
        <fullName evidence="1">Uncharacterized protein</fullName>
    </submittedName>
</protein>
<dbReference type="AlphaFoldDB" id="A0A9X3C1W7"/>
<comment type="caution">
    <text evidence="1">The sequence shown here is derived from an EMBL/GenBank/DDBJ whole genome shotgun (WGS) entry which is preliminary data.</text>
</comment>
<sequence>MTEFADAAFGSRPGRWPLPGASTPTQLWLRAVAAGGQGRYGAALADLDALERTRSPGALASLAASTRASFLRQLGGHTVARGWDARAWATAGDDATAGADALAGLAADALGVGRYALSARLLARAEDVVGRAAVREGRLPVRLAWVRAEHAMFTGDGAAAVDHARRAVGLATGLGSVRHDTKSRIVLAAALCAAGDLGGSRAQADDALAATDRHGLVPLRWAVACLLADIGSSVHPPSRIAAVRDASADLVEHRGGAWSAR</sequence>
<reference evidence="1" key="2">
    <citation type="journal article" date="2022" name="BMC Genomics">
        <title>Comparative genome analysis of mycobacteria focusing on tRNA and non-coding RNA.</title>
        <authorList>
            <person name="Behra P.R.K."/>
            <person name="Pettersson B.M.F."/>
            <person name="Ramesh M."/>
            <person name="Das S."/>
            <person name="Dasgupta S."/>
            <person name="Kirsebom L.A."/>
        </authorList>
    </citation>
    <scope>NUCLEOTIDE SEQUENCE</scope>
    <source>
        <strain evidence="1">DSM 44838</strain>
    </source>
</reference>
<dbReference type="Proteomes" id="UP001141629">
    <property type="component" value="Unassembled WGS sequence"/>
</dbReference>
<evidence type="ECO:0000313" key="2">
    <source>
        <dbReference type="Proteomes" id="UP001141629"/>
    </source>
</evidence>
<gene>
    <name evidence="1" type="ORF">H7K45_14390</name>
</gene>
<evidence type="ECO:0000313" key="1">
    <source>
        <dbReference type="EMBL" id="MCV7421733.1"/>
    </source>
</evidence>
<proteinExistence type="predicted"/>
<organism evidence="1 2">
    <name type="scientific">Mycobacterium yunnanensis</name>
    <dbReference type="NCBI Taxonomy" id="368477"/>
    <lineage>
        <taxon>Bacteria</taxon>
        <taxon>Bacillati</taxon>
        <taxon>Actinomycetota</taxon>
        <taxon>Actinomycetes</taxon>
        <taxon>Mycobacteriales</taxon>
        <taxon>Mycobacteriaceae</taxon>
        <taxon>Mycobacterium</taxon>
    </lineage>
</organism>
<dbReference type="EMBL" id="JACKVK010000008">
    <property type="protein sequence ID" value="MCV7421733.1"/>
    <property type="molecule type" value="Genomic_DNA"/>
</dbReference>
<dbReference type="RefSeq" id="WP_263996490.1">
    <property type="nucleotide sequence ID" value="NZ_JACKVK010000008.1"/>
</dbReference>
<name>A0A9X3C1W7_9MYCO</name>
<reference evidence="1" key="1">
    <citation type="submission" date="2020-07" db="EMBL/GenBank/DDBJ databases">
        <authorList>
            <person name="Pettersson B.M.F."/>
            <person name="Behra P.R.K."/>
            <person name="Ramesh M."/>
            <person name="Das S."/>
            <person name="Dasgupta S."/>
            <person name="Kirsebom L.A."/>
        </authorList>
    </citation>
    <scope>NUCLEOTIDE SEQUENCE</scope>
    <source>
        <strain evidence="1">DSM 44838</strain>
    </source>
</reference>
<keyword evidence="2" id="KW-1185">Reference proteome</keyword>
<accession>A0A9X3C1W7</accession>